<evidence type="ECO:0000256" key="5">
    <source>
        <dbReference type="ARBA" id="ARBA00022801"/>
    </source>
</evidence>
<dbReference type="InterPro" id="IPR029060">
    <property type="entry name" value="PIN-like_dom_sf"/>
</dbReference>
<evidence type="ECO:0000256" key="3">
    <source>
        <dbReference type="ARBA" id="ARBA00022722"/>
    </source>
</evidence>
<organism evidence="10 11">
    <name type="scientific">Streptomyces gossypii</name>
    <dbReference type="NCBI Taxonomy" id="2883101"/>
    <lineage>
        <taxon>Bacteria</taxon>
        <taxon>Bacillati</taxon>
        <taxon>Actinomycetota</taxon>
        <taxon>Actinomycetes</taxon>
        <taxon>Kitasatosporales</taxon>
        <taxon>Streptomycetaceae</taxon>
        <taxon>Streptomyces</taxon>
    </lineage>
</organism>
<dbReference type="EC" id="3.1.-.-" evidence="8"/>
<evidence type="ECO:0000256" key="8">
    <source>
        <dbReference type="HAMAP-Rule" id="MF_00265"/>
    </source>
</evidence>
<sequence>MLRYLADSAAVWRMQRDAGLNDAWGHEIDEGAVGSCQPQRSEFRRSARNLREFDEMTDMFGDLYPDAPVPKTAWSWIEAAQYRLARHGQHRSLSVVDWLVCATAVHHGLVVLHDDKDFAAAARLLIDLRERNVNAVGP</sequence>
<dbReference type="EMBL" id="JAJAGO010000004">
    <property type="protein sequence ID" value="MCT2590475.1"/>
    <property type="molecule type" value="Genomic_DNA"/>
</dbReference>
<dbReference type="PANTHER" id="PTHR33653">
    <property type="entry name" value="RIBONUCLEASE VAPC2"/>
    <property type="match status" value="1"/>
</dbReference>
<dbReference type="HAMAP" id="MF_00265">
    <property type="entry name" value="VapC_Nob1"/>
    <property type="match status" value="1"/>
</dbReference>
<dbReference type="InterPro" id="IPR022907">
    <property type="entry name" value="VapC_family"/>
</dbReference>
<keyword evidence="11" id="KW-1185">Reference proteome</keyword>
<comment type="cofactor">
    <cofactor evidence="1 8">
        <name>Mg(2+)</name>
        <dbReference type="ChEBI" id="CHEBI:18420"/>
    </cofactor>
</comment>
<gene>
    <name evidence="8" type="primary">vapC</name>
    <name evidence="10" type="ORF">LHJ74_11235</name>
</gene>
<comment type="caution">
    <text evidence="10">The sequence shown here is derived from an EMBL/GenBank/DDBJ whole genome shotgun (WGS) entry which is preliminary data.</text>
</comment>
<dbReference type="InterPro" id="IPR050556">
    <property type="entry name" value="Type_II_TA_system_RNase"/>
</dbReference>
<keyword evidence="3 8" id="KW-0540">Nuclease</keyword>
<protein>
    <recommendedName>
        <fullName evidence="8">Ribonuclease VapC</fullName>
        <shortName evidence="8">RNase VapC</shortName>
        <ecNumber evidence="8">3.1.-.-</ecNumber>
    </recommendedName>
    <alternativeName>
        <fullName evidence="8">Toxin VapC</fullName>
    </alternativeName>
</protein>
<evidence type="ECO:0000256" key="2">
    <source>
        <dbReference type="ARBA" id="ARBA00022649"/>
    </source>
</evidence>
<reference evidence="10 11" key="1">
    <citation type="submission" date="2021-10" db="EMBL/GenBank/DDBJ databases">
        <title>Streptomyces gossypii sp. nov., isolated from soil collected from cotton field.</title>
        <authorList>
            <person name="Ge X."/>
            <person name="Chen X."/>
            <person name="Liu W."/>
        </authorList>
    </citation>
    <scope>NUCLEOTIDE SEQUENCE [LARGE SCALE GENOMIC DNA]</scope>
    <source>
        <strain evidence="10 11">N2-109</strain>
    </source>
</reference>
<evidence type="ECO:0000259" key="9">
    <source>
        <dbReference type="Pfam" id="PF01850"/>
    </source>
</evidence>
<dbReference type="SUPFAM" id="SSF88723">
    <property type="entry name" value="PIN domain-like"/>
    <property type="match status" value="1"/>
</dbReference>
<keyword evidence="6 8" id="KW-0460">Magnesium</keyword>
<evidence type="ECO:0000313" key="11">
    <source>
        <dbReference type="Proteomes" id="UP001156389"/>
    </source>
</evidence>
<keyword evidence="5 8" id="KW-0378">Hydrolase</keyword>
<evidence type="ECO:0000256" key="4">
    <source>
        <dbReference type="ARBA" id="ARBA00022723"/>
    </source>
</evidence>
<name>A0ABT2JRG2_9ACTN</name>
<accession>A0ABT2JRG2</accession>
<keyword evidence="8" id="KW-0800">Toxin</keyword>
<evidence type="ECO:0000256" key="7">
    <source>
        <dbReference type="ARBA" id="ARBA00038093"/>
    </source>
</evidence>
<dbReference type="PANTHER" id="PTHR33653:SF1">
    <property type="entry name" value="RIBONUCLEASE VAPC2"/>
    <property type="match status" value="1"/>
</dbReference>
<comment type="function">
    <text evidence="8">Toxic component of a toxin-antitoxin (TA) system. An RNase.</text>
</comment>
<keyword evidence="4 8" id="KW-0479">Metal-binding</keyword>
<proteinExistence type="inferred from homology"/>
<feature type="domain" description="PIN" evidence="9">
    <location>
        <begin position="31"/>
        <end position="123"/>
    </location>
</feature>
<evidence type="ECO:0000256" key="1">
    <source>
        <dbReference type="ARBA" id="ARBA00001946"/>
    </source>
</evidence>
<dbReference type="Gene3D" id="3.40.50.1010">
    <property type="entry name" value="5'-nuclease"/>
    <property type="match status" value="1"/>
</dbReference>
<dbReference type="RefSeq" id="WP_260217768.1">
    <property type="nucleotide sequence ID" value="NZ_JAJAGO010000004.1"/>
</dbReference>
<feature type="binding site" evidence="8">
    <location>
        <position position="7"/>
    </location>
    <ligand>
        <name>Mg(2+)</name>
        <dbReference type="ChEBI" id="CHEBI:18420"/>
    </ligand>
</feature>
<keyword evidence="2 8" id="KW-1277">Toxin-antitoxin system</keyword>
<comment type="similarity">
    <text evidence="7 8">Belongs to the PINc/VapC protein family.</text>
</comment>
<feature type="binding site" evidence="8">
    <location>
        <position position="97"/>
    </location>
    <ligand>
        <name>Mg(2+)</name>
        <dbReference type="ChEBI" id="CHEBI:18420"/>
    </ligand>
</feature>
<dbReference type="Pfam" id="PF01850">
    <property type="entry name" value="PIN"/>
    <property type="match status" value="1"/>
</dbReference>
<dbReference type="Proteomes" id="UP001156389">
    <property type="component" value="Unassembled WGS sequence"/>
</dbReference>
<evidence type="ECO:0000256" key="6">
    <source>
        <dbReference type="ARBA" id="ARBA00022842"/>
    </source>
</evidence>
<dbReference type="InterPro" id="IPR002716">
    <property type="entry name" value="PIN_dom"/>
</dbReference>
<evidence type="ECO:0000313" key="10">
    <source>
        <dbReference type="EMBL" id="MCT2590475.1"/>
    </source>
</evidence>